<organism evidence="3 4">
    <name type="scientific">Mycolicibacterium sarraceniae</name>
    <dbReference type="NCBI Taxonomy" id="1534348"/>
    <lineage>
        <taxon>Bacteria</taxon>
        <taxon>Bacillati</taxon>
        <taxon>Actinomycetota</taxon>
        <taxon>Actinomycetes</taxon>
        <taxon>Mycobacteriales</taxon>
        <taxon>Mycobacteriaceae</taxon>
        <taxon>Mycolicibacterium</taxon>
    </lineage>
</organism>
<accession>A0A7I7SQ51</accession>
<dbReference type="KEGG" id="msar:MSAR_22700"/>
<feature type="compositionally biased region" description="Low complexity" evidence="1">
    <location>
        <begin position="213"/>
        <end position="229"/>
    </location>
</feature>
<sequence>MCFDLVGMASTSQKPSRMPRGVRVGSESFAYRKPAGVVAAVAVSLSTMFAGAPVSAADPYDGDDGGSSYDGGGGNSGGGGVEEPSGGGMEEPSGGGMEEPSGGTHGEPGGGGSHDEPGGGGAEPGGGGAEPGGGGMSEVPGGGGMNEVPGGGSHDEPGGGGAEPGGGGMSEVPGGGGMNEVPGEGPGTGGGNGNPSEPTPQGPQAPQSDVKTASDSEATTTTTTTMTSEEFSSYESSVSSITSGSALTTGLSLSSPVSLWNSSWISYDRFYRPVFTNPYRTPLSVVYTFGGQPQVFTVPPLQRATVNVPNTGVYNFTAMTRPEPATPGAAPGPATNLSVGSFSGGGYEPAPGQAPPQPPAKLNTQRNVLVQVKFDRGASAPFRVKTLTDLGADPTVNGITKVLLDEEIPAWGQWSKTDTNEALFVINQTQTLPGVNPPGQEPLPGYNVKLTAAGQKTSWIDRNKTLLISVAVGAGVLALAAVAIMLVTRRRRTTP</sequence>
<evidence type="ECO:0000256" key="1">
    <source>
        <dbReference type="SAM" id="MobiDB-lite"/>
    </source>
</evidence>
<keyword evidence="2" id="KW-0812">Transmembrane</keyword>
<keyword evidence="4" id="KW-1185">Reference proteome</keyword>
<evidence type="ECO:0000313" key="4">
    <source>
        <dbReference type="Proteomes" id="UP000466445"/>
    </source>
</evidence>
<feature type="compositionally biased region" description="Gly residues" evidence="1">
    <location>
        <begin position="68"/>
        <end position="193"/>
    </location>
</feature>
<dbReference type="EMBL" id="AP022595">
    <property type="protein sequence ID" value="BBY59134.1"/>
    <property type="molecule type" value="Genomic_DNA"/>
</dbReference>
<reference evidence="3 4" key="1">
    <citation type="journal article" date="2019" name="Emerg. Microbes Infect.">
        <title>Comprehensive subspecies identification of 175 nontuberculous mycobacteria species based on 7547 genomic profiles.</title>
        <authorList>
            <person name="Matsumoto Y."/>
            <person name="Kinjo T."/>
            <person name="Motooka D."/>
            <person name="Nabeya D."/>
            <person name="Jung N."/>
            <person name="Uechi K."/>
            <person name="Horii T."/>
            <person name="Iida T."/>
            <person name="Fujita J."/>
            <person name="Nakamura S."/>
        </authorList>
    </citation>
    <scope>NUCLEOTIDE SEQUENCE [LARGE SCALE GENOMIC DNA]</scope>
    <source>
        <strain evidence="3 4">JCM 30395</strain>
    </source>
</reference>
<gene>
    <name evidence="3" type="ORF">MSAR_22700</name>
</gene>
<evidence type="ECO:0000256" key="2">
    <source>
        <dbReference type="SAM" id="Phobius"/>
    </source>
</evidence>
<name>A0A7I7SQ51_9MYCO</name>
<feature type="transmembrane region" description="Helical" evidence="2">
    <location>
        <begin position="466"/>
        <end position="487"/>
    </location>
</feature>
<feature type="region of interest" description="Disordered" evidence="1">
    <location>
        <begin position="60"/>
        <end position="229"/>
    </location>
</feature>
<protein>
    <submittedName>
        <fullName evidence="3">Uncharacterized protein</fullName>
    </submittedName>
</protein>
<dbReference type="AlphaFoldDB" id="A0A7I7SQ51"/>
<proteinExistence type="predicted"/>
<keyword evidence="2" id="KW-0472">Membrane</keyword>
<dbReference type="Proteomes" id="UP000466445">
    <property type="component" value="Chromosome"/>
</dbReference>
<evidence type="ECO:0000313" key="3">
    <source>
        <dbReference type="EMBL" id="BBY59134.1"/>
    </source>
</evidence>
<keyword evidence="2" id="KW-1133">Transmembrane helix</keyword>